<dbReference type="EMBL" id="OZ022407">
    <property type="protein sequence ID" value="CAK9438364.1"/>
    <property type="molecule type" value="Genomic_DNA"/>
</dbReference>
<dbReference type="Proteomes" id="UP001497383">
    <property type="component" value="Chromosome 3"/>
</dbReference>
<accession>A0ABP0ZJP7</accession>
<dbReference type="InterPro" id="IPR045098">
    <property type="entry name" value="Fyv10_fam"/>
</dbReference>
<feature type="region of interest" description="Disordered" evidence="1">
    <location>
        <begin position="52"/>
        <end position="80"/>
    </location>
</feature>
<evidence type="ECO:0000259" key="2">
    <source>
        <dbReference type="Pfam" id="PF10607"/>
    </source>
</evidence>
<sequence length="618" mass="69892">MTTSLLNSISQEINQFDASGQQNLGGLLEDSDNFLRYLKDYQADLEREIAQEEEKVQNEGSSSVSNGKSHNGTAAASAFGSSSVQQKADAWYKSSISRLKSYNSANNKLQKNVLNNPKFTVDLDEAYSYKLNIDSSPVAETNIEEALLELMPPANPSPTFLPADIEAKSLKQENKDELMKAIILHLLKRGQGNVVPSLLRQHQQRSHGSSGSPIIIDPELEKRFALLNDIVEDICVKHDLTQALGWFHTKFNESVLEKQAVYSEQENAEAFSNTEFKFHMLQFIILLNGKNQGFSYDDAVEAYFYSKAHFNKFLKHYLHEMAPLMTLILFNSDGNSGIENFSKQRNKEHAIQSFIEKMKSGFTLESDSARSAQNGTQIDFVSELLGCFKNVHENSHLFASLANDFISEFCKDLKLSSDSPLFQSILAGHIYLPSFYKYNQVQLKLKSFKAAAQLEKDAAADDDHDHNNNNNNNNNNTHNNGNHISETKSSSEINSIKPSTYDDELPFQLSDRNRFLFNNHPIFICPISREQAIPVTYEVGTNTFIEAKEGAPLTIKKEKYVRENTATTQVVVFNYCNHCALRESIWQLSKKGVDIFKCPYCYKKHKYTDVSDAFFIDL</sequence>
<feature type="domain" description="CTLH/CRA C-terminal to LisH motif" evidence="2">
    <location>
        <begin position="224"/>
        <end position="436"/>
    </location>
</feature>
<dbReference type="Pfam" id="PF10607">
    <property type="entry name" value="CTLH"/>
    <property type="match status" value="1"/>
</dbReference>
<feature type="compositionally biased region" description="Low complexity" evidence="1">
    <location>
        <begin position="468"/>
        <end position="483"/>
    </location>
</feature>
<keyword evidence="4" id="KW-1185">Reference proteome</keyword>
<name>A0ABP0ZJP7_9ASCO</name>
<protein>
    <recommendedName>
        <fullName evidence="2">CTLH/CRA C-terminal to LisH motif domain-containing protein</fullName>
    </recommendedName>
</protein>
<reference evidence="3 4" key="1">
    <citation type="submission" date="2024-03" db="EMBL/GenBank/DDBJ databases">
        <authorList>
            <person name="Brejova B."/>
        </authorList>
    </citation>
    <scope>NUCLEOTIDE SEQUENCE [LARGE SCALE GENOMIC DNA]</scope>
    <source>
        <strain evidence="3 4">CBS 14171</strain>
    </source>
</reference>
<proteinExistence type="predicted"/>
<gene>
    <name evidence="3" type="ORF">LODBEIA_P25880</name>
</gene>
<organism evidence="3 4">
    <name type="scientific">Lodderomyces beijingensis</name>
    <dbReference type="NCBI Taxonomy" id="1775926"/>
    <lineage>
        <taxon>Eukaryota</taxon>
        <taxon>Fungi</taxon>
        <taxon>Dikarya</taxon>
        <taxon>Ascomycota</taxon>
        <taxon>Saccharomycotina</taxon>
        <taxon>Pichiomycetes</taxon>
        <taxon>Debaryomycetaceae</taxon>
        <taxon>Candida/Lodderomyces clade</taxon>
        <taxon>Lodderomyces</taxon>
    </lineage>
</organism>
<dbReference type="GeneID" id="92207784"/>
<feature type="compositionally biased region" description="Polar residues" evidence="1">
    <location>
        <begin position="58"/>
        <end position="72"/>
    </location>
</feature>
<dbReference type="RefSeq" id="XP_066829526.1">
    <property type="nucleotide sequence ID" value="XM_066972603.1"/>
</dbReference>
<evidence type="ECO:0000313" key="3">
    <source>
        <dbReference type="EMBL" id="CAK9438364.1"/>
    </source>
</evidence>
<evidence type="ECO:0000256" key="1">
    <source>
        <dbReference type="SAM" id="MobiDB-lite"/>
    </source>
</evidence>
<feature type="region of interest" description="Disordered" evidence="1">
    <location>
        <begin position="457"/>
        <end position="495"/>
    </location>
</feature>
<feature type="compositionally biased region" description="Basic and acidic residues" evidence="1">
    <location>
        <begin position="457"/>
        <end position="467"/>
    </location>
</feature>
<evidence type="ECO:0000313" key="4">
    <source>
        <dbReference type="Proteomes" id="UP001497383"/>
    </source>
</evidence>
<dbReference type="PANTHER" id="PTHR12170">
    <property type="entry name" value="MACROPHAGE ERYTHROBLAST ATTACHER-RELATED"/>
    <property type="match status" value="1"/>
</dbReference>
<dbReference type="PANTHER" id="PTHR12170:SF3">
    <property type="entry name" value="GH10162P"/>
    <property type="match status" value="1"/>
</dbReference>
<dbReference type="InterPro" id="IPR024964">
    <property type="entry name" value="CTLH/CRA"/>
</dbReference>